<dbReference type="EMBL" id="CP060789">
    <property type="protein sequence ID" value="QNP55015.1"/>
    <property type="molecule type" value="Genomic_DNA"/>
</dbReference>
<evidence type="ECO:0000256" key="7">
    <source>
        <dbReference type="ARBA" id="ARBA00053401"/>
    </source>
</evidence>
<comment type="subunit">
    <text evidence="3 10">Homodimer.</text>
</comment>
<evidence type="ECO:0000256" key="10">
    <source>
        <dbReference type="HAMAP-Rule" id="MF_01151"/>
    </source>
</evidence>
<dbReference type="FunFam" id="2.30.22.10:FF:000001">
    <property type="entry name" value="Protein GrpE"/>
    <property type="match status" value="1"/>
</dbReference>
<evidence type="ECO:0000256" key="5">
    <source>
        <dbReference type="ARBA" id="ARBA00023016"/>
    </source>
</evidence>
<feature type="region of interest" description="Disordered" evidence="14">
    <location>
        <begin position="1"/>
        <end position="35"/>
    </location>
</feature>
<dbReference type="Gene3D" id="3.90.20.20">
    <property type="match status" value="1"/>
</dbReference>
<dbReference type="GO" id="GO:0005737">
    <property type="term" value="C:cytoplasm"/>
    <property type="evidence" value="ECO:0007669"/>
    <property type="project" value="UniProtKB-SubCell"/>
</dbReference>
<accession>A0A7H0H399</accession>
<comment type="similarity">
    <text evidence="2 10 12">Belongs to the GrpE family.</text>
</comment>
<dbReference type="CDD" id="cd00446">
    <property type="entry name" value="GrpE"/>
    <property type="match status" value="1"/>
</dbReference>
<dbReference type="HAMAP" id="MF_01151">
    <property type="entry name" value="GrpE"/>
    <property type="match status" value="1"/>
</dbReference>
<dbReference type="InterPro" id="IPR013805">
    <property type="entry name" value="GrpE_CC"/>
</dbReference>
<dbReference type="GO" id="GO:0000774">
    <property type="term" value="F:adenyl-nucleotide exchange factor activity"/>
    <property type="evidence" value="ECO:0007669"/>
    <property type="project" value="InterPro"/>
</dbReference>
<evidence type="ECO:0000256" key="13">
    <source>
        <dbReference type="SAM" id="Coils"/>
    </source>
</evidence>
<dbReference type="PANTHER" id="PTHR21237:SF23">
    <property type="entry name" value="GRPE PROTEIN HOMOLOG, MITOCHONDRIAL"/>
    <property type="match status" value="1"/>
</dbReference>
<dbReference type="GO" id="GO:0006457">
    <property type="term" value="P:protein folding"/>
    <property type="evidence" value="ECO:0007669"/>
    <property type="project" value="InterPro"/>
</dbReference>
<dbReference type="Gene3D" id="2.30.22.10">
    <property type="entry name" value="Head domain of nucleotide exchange factor GrpE"/>
    <property type="match status" value="1"/>
</dbReference>
<dbReference type="SUPFAM" id="SSF51064">
    <property type="entry name" value="Head domain of nucleotide exchange factor GrpE"/>
    <property type="match status" value="1"/>
</dbReference>
<dbReference type="SUPFAM" id="SSF58014">
    <property type="entry name" value="Coiled-coil domain of nucleotide exchange factor GrpE"/>
    <property type="match status" value="1"/>
</dbReference>
<name>A0A7H0H399_9ACTN</name>
<evidence type="ECO:0000256" key="8">
    <source>
        <dbReference type="ARBA" id="ARBA00072274"/>
    </source>
</evidence>
<evidence type="ECO:0000313" key="15">
    <source>
        <dbReference type="EMBL" id="QNP55015.1"/>
    </source>
</evidence>
<dbReference type="InterPro" id="IPR009012">
    <property type="entry name" value="GrpE_head"/>
</dbReference>
<gene>
    <name evidence="10" type="primary">grpE</name>
    <name evidence="15" type="ORF">H9L22_12115</name>
</gene>
<dbReference type="PRINTS" id="PR00773">
    <property type="entry name" value="GRPEPROTEIN"/>
</dbReference>
<comment type="function">
    <text evidence="7 10 11">Participates actively in the response to hyperosmotic and heat shock by preventing the aggregation of stress-denatured proteins, in association with DnaK and GrpE. It is the nucleotide exchange factor for DnaK and may function as a thermosensor. Unfolded proteins bind initially to DnaJ; upon interaction with the DnaJ-bound protein, DnaK hydrolyzes its bound ATP, resulting in the formation of a stable complex. GrpE releases ADP from DnaK; ATP binding to DnaK triggers the release of the substrate protein, thus completing the reaction cycle. Several rounds of ATP-dependent interactions between DnaJ, DnaK and GrpE are required for fully efficient folding.</text>
</comment>
<dbReference type="KEGG" id="tdf:H9L22_12115"/>
<evidence type="ECO:0000256" key="9">
    <source>
        <dbReference type="ARBA" id="ARBA00076414"/>
    </source>
</evidence>
<proteinExistence type="inferred from homology"/>
<evidence type="ECO:0000313" key="16">
    <source>
        <dbReference type="Proteomes" id="UP000516117"/>
    </source>
</evidence>
<feature type="coiled-coil region" evidence="13">
    <location>
        <begin position="37"/>
        <end position="71"/>
    </location>
</feature>
<protein>
    <recommendedName>
        <fullName evidence="8 10">Protein GrpE</fullName>
    </recommendedName>
    <alternativeName>
        <fullName evidence="9 10">HSP-70 cofactor</fullName>
    </alternativeName>
</protein>
<keyword evidence="16" id="KW-1185">Reference proteome</keyword>
<evidence type="ECO:0000256" key="4">
    <source>
        <dbReference type="ARBA" id="ARBA00022490"/>
    </source>
</evidence>
<dbReference type="RefSeq" id="WP_187720151.1">
    <property type="nucleotide sequence ID" value="NZ_BAABBL010000004.1"/>
</dbReference>
<dbReference type="InterPro" id="IPR000740">
    <property type="entry name" value="GrpE"/>
</dbReference>
<dbReference type="GO" id="GO:0042803">
    <property type="term" value="F:protein homodimerization activity"/>
    <property type="evidence" value="ECO:0007669"/>
    <property type="project" value="InterPro"/>
</dbReference>
<dbReference type="Proteomes" id="UP000516117">
    <property type="component" value="Chromosome"/>
</dbReference>
<keyword evidence="6 10" id="KW-0143">Chaperone</keyword>
<evidence type="ECO:0000256" key="3">
    <source>
        <dbReference type="ARBA" id="ARBA00011738"/>
    </source>
</evidence>
<reference evidence="15 16" key="1">
    <citation type="submission" date="2020-08" db="EMBL/GenBank/DDBJ databases">
        <title>Genome sequence of Tessaracoccus defluvii JCM 17540T.</title>
        <authorList>
            <person name="Hyun D.-W."/>
            <person name="Bae J.-W."/>
        </authorList>
    </citation>
    <scope>NUCLEOTIDE SEQUENCE [LARGE SCALE GENOMIC DNA]</scope>
    <source>
        <strain evidence="15 16">JCM 17540</strain>
    </source>
</reference>
<keyword evidence="4 10" id="KW-0963">Cytoplasm</keyword>
<keyword evidence="13" id="KW-0175">Coiled coil</keyword>
<dbReference type="GO" id="GO:0051087">
    <property type="term" value="F:protein-folding chaperone binding"/>
    <property type="evidence" value="ECO:0007669"/>
    <property type="project" value="InterPro"/>
</dbReference>
<dbReference type="AlphaFoldDB" id="A0A7H0H399"/>
<evidence type="ECO:0000256" key="6">
    <source>
        <dbReference type="ARBA" id="ARBA00023186"/>
    </source>
</evidence>
<evidence type="ECO:0000256" key="1">
    <source>
        <dbReference type="ARBA" id="ARBA00004496"/>
    </source>
</evidence>
<evidence type="ECO:0000256" key="12">
    <source>
        <dbReference type="RuleBase" id="RU004478"/>
    </source>
</evidence>
<evidence type="ECO:0000256" key="2">
    <source>
        <dbReference type="ARBA" id="ARBA00009054"/>
    </source>
</evidence>
<dbReference type="GO" id="GO:0051082">
    <property type="term" value="F:unfolded protein binding"/>
    <property type="evidence" value="ECO:0007669"/>
    <property type="project" value="TreeGrafter"/>
</dbReference>
<evidence type="ECO:0000256" key="11">
    <source>
        <dbReference type="RuleBase" id="RU000639"/>
    </source>
</evidence>
<evidence type="ECO:0000256" key="14">
    <source>
        <dbReference type="SAM" id="MobiDB-lite"/>
    </source>
</evidence>
<dbReference type="PANTHER" id="PTHR21237">
    <property type="entry name" value="GRPE PROTEIN"/>
    <property type="match status" value="1"/>
</dbReference>
<organism evidence="15 16">
    <name type="scientific">Tessaracoccus defluvii</name>
    <dbReference type="NCBI Taxonomy" id="1285901"/>
    <lineage>
        <taxon>Bacteria</taxon>
        <taxon>Bacillati</taxon>
        <taxon>Actinomycetota</taxon>
        <taxon>Actinomycetes</taxon>
        <taxon>Propionibacteriales</taxon>
        <taxon>Propionibacteriaceae</taxon>
        <taxon>Tessaracoccus</taxon>
    </lineage>
</organism>
<comment type="subcellular location">
    <subcellularLocation>
        <location evidence="1 10">Cytoplasm</location>
    </subcellularLocation>
</comment>
<dbReference type="Pfam" id="PF01025">
    <property type="entry name" value="GrpE"/>
    <property type="match status" value="1"/>
</dbReference>
<dbReference type="PROSITE" id="PS01071">
    <property type="entry name" value="GRPE"/>
    <property type="match status" value="1"/>
</dbReference>
<sequence>MTDPQNEFSGEAAGEGVESTPSPEATPVEEEATDVGAAELEALIAERTADLQRLQAEYVNYKKRVDRDRDLSRQHGIEAVLTDFMPVLDAITLAKQHDDIAGGFKMVVDELEKVTSKHGLVSFGEVGEEFDPTRHDALMTVPMEEPVAVVTVSQVMQQGYSLNGRVIRPARVGVANP</sequence>
<keyword evidence="5 10" id="KW-0346">Stress response</keyword>